<dbReference type="Pfam" id="PF13618">
    <property type="entry name" value="Gluconate_2-dh3"/>
    <property type="match status" value="1"/>
</dbReference>
<keyword evidence="3" id="KW-1185">Reference proteome</keyword>
<gene>
    <name evidence="2" type="ORF">LDX50_28435</name>
</gene>
<protein>
    <submittedName>
        <fullName evidence="2">Gluconate 2-dehydrogenase subunit 3 family protein</fullName>
    </submittedName>
</protein>
<dbReference type="EMBL" id="JAIXNE010000007">
    <property type="protein sequence ID" value="MCA6078836.1"/>
    <property type="molecule type" value="Genomic_DNA"/>
</dbReference>
<feature type="signal peptide" evidence="1">
    <location>
        <begin position="1"/>
        <end position="24"/>
    </location>
</feature>
<comment type="caution">
    <text evidence="2">The sequence shown here is derived from an EMBL/GenBank/DDBJ whole genome shotgun (WGS) entry which is preliminary data.</text>
</comment>
<proteinExistence type="predicted"/>
<dbReference type="RefSeq" id="WP_225699697.1">
    <property type="nucleotide sequence ID" value="NZ_JAIXNE010000007.1"/>
</dbReference>
<organism evidence="2 3">
    <name type="scientific">Fulvivirga sedimenti</name>
    <dbReference type="NCBI Taxonomy" id="2879465"/>
    <lineage>
        <taxon>Bacteria</taxon>
        <taxon>Pseudomonadati</taxon>
        <taxon>Bacteroidota</taxon>
        <taxon>Cytophagia</taxon>
        <taxon>Cytophagales</taxon>
        <taxon>Fulvivirgaceae</taxon>
        <taxon>Fulvivirga</taxon>
    </lineage>
</organism>
<dbReference type="AlphaFoldDB" id="A0A9X1HWB1"/>
<accession>A0A9X1HWB1</accession>
<evidence type="ECO:0000313" key="2">
    <source>
        <dbReference type="EMBL" id="MCA6078836.1"/>
    </source>
</evidence>
<evidence type="ECO:0000313" key="3">
    <source>
        <dbReference type="Proteomes" id="UP001139409"/>
    </source>
</evidence>
<feature type="chain" id="PRO_5040966033" evidence="1">
    <location>
        <begin position="25"/>
        <end position="179"/>
    </location>
</feature>
<keyword evidence="1" id="KW-0732">Signal</keyword>
<name>A0A9X1HWB1_9BACT</name>
<evidence type="ECO:0000256" key="1">
    <source>
        <dbReference type="SAM" id="SignalP"/>
    </source>
</evidence>
<sequence>MDRRKAIRNVLLGSAGMTALPSWANGWSANGITISHWLTADNEETLRAVADTLIPPGNAIGALDVGVDRFMMKLFAECYETDIQNGIEGLLSTIDKSAITIHGTGFATCGQEQRQQLIEAIAVSENESVRDSYDLFKRECIRGFRTSKEVMTQYLNYKVAPGHYIGCVDVKETNESGDN</sequence>
<reference evidence="2" key="1">
    <citation type="submission" date="2021-09" db="EMBL/GenBank/DDBJ databases">
        <title>Fulvivirga sp. isolated from coastal sediment.</title>
        <authorList>
            <person name="Yu H."/>
        </authorList>
    </citation>
    <scope>NUCLEOTIDE SEQUENCE</scope>
    <source>
        <strain evidence="2">1062</strain>
    </source>
</reference>
<dbReference type="Proteomes" id="UP001139409">
    <property type="component" value="Unassembled WGS sequence"/>
</dbReference>
<dbReference type="InterPro" id="IPR027056">
    <property type="entry name" value="Gluconate_2DH_su3"/>
</dbReference>